<organism evidence="1 2">
    <name type="scientific">Armillaria gallica</name>
    <name type="common">Bulbous honey fungus</name>
    <name type="synonym">Armillaria bulbosa</name>
    <dbReference type="NCBI Taxonomy" id="47427"/>
    <lineage>
        <taxon>Eukaryota</taxon>
        <taxon>Fungi</taxon>
        <taxon>Dikarya</taxon>
        <taxon>Basidiomycota</taxon>
        <taxon>Agaricomycotina</taxon>
        <taxon>Agaricomycetes</taxon>
        <taxon>Agaricomycetidae</taxon>
        <taxon>Agaricales</taxon>
        <taxon>Marasmiineae</taxon>
        <taxon>Physalacriaceae</taxon>
        <taxon>Armillaria</taxon>
    </lineage>
</organism>
<keyword evidence="2" id="KW-1185">Reference proteome</keyword>
<evidence type="ECO:0000313" key="2">
    <source>
        <dbReference type="Proteomes" id="UP000217790"/>
    </source>
</evidence>
<dbReference type="InParanoid" id="A0A2H3DAA0"/>
<reference evidence="2" key="1">
    <citation type="journal article" date="2017" name="Nat. Ecol. Evol.">
        <title>Genome expansion and lineage-specific genetic innovations in the forest pathogenic fungi Armillaria.</title>
        <authorList>
            <person name="Sipos G."/>
            <person name="Prasanna A.N."/>
            <person name="Walter M.C."/>
            <person name="O'Connor E."/>
            <person name="Balint B."/>
            <person name="Krizsan K."/>
            <person name="Kiss B."/>
            <person name="Hess J."/>
            <person name="Varga T."/>
            <person name="Slot J."/>
            <person name="Riley R."/>
            <person name="Boka B."/>
            <person name="Rigling D."/>
            <person name="Barry K."/>
            <person name="Lee J."/>
            <person name="Mihaltcheva S."/>
            <person name="LaButti K."/>
            <person name="Lipzen A."/>
            <person name="Waldron R."/>
            <person name="Moloney N.M."/>
            <person name="Sperisen C."/>
            <person name="Kredics L."/>
            <person name="Vagvoelgyi C."/>
            <person name="Patrignani A."/>
            <person name="Fitzpatrick D."/>
            <person name="Nagy I."/>
            <person name="Doyle S."/>
            <person name="Anderson J.B."/>
            <person name="Grigoriev I.V."/>
            <person name="Gueldener U."/>
            <person name="Muensterkoetter M."/>
            <person name="Nagy L.G."/>
        </authorList>
    </citation>
    <scope>NUCLEOTIDE SEQUENCE [LARGE SCALE GENOMIC DNA]</scope>
    <source>
        <strain evidence="2">Ar21-2</strain>
    </source>
</reference>
<dbReference type="AlphaFoldDB" id="A0A2H3DAA0"/>
<name>A0A2H3DAA0_ARMGA</name>
<evidence type="ECO:0000313" key="1">
    <source>
        <dbReference type="EMBL" id="PBK87778.1"/>
    </source>
</evidence>
<proteinExistence type="predicted"/>
<accession>A0A2H3DAA0</accession>
<gene>
    <name evidence="1" type="ORF">ARMGADRAFT_1085106</name>
</gene>
<dbReference type="EMBL" id="KZ293676">
    <property type="protein sequence ID" value="PBK87778.1"/>
    <property type="molecule type" value="Genomic_DNA"/>
</dbReference>
<protein>
    <submittedName>
        <fullName evidence="1">Uncharacterized protein</fullName>
    </submittedName>
</protein>
<sequence>MFFRTAARDVQDPEVITIKRQSTLEYMRYSKVQDYEVHWLLRNRELDPTPCTASIDARLASRLDLQDLLHGLFNVDHIYHAFYCEKIDLSSTSSNEARDDWCQWAVALTSIGIVIMAFRGELGIPYVQSLAKAPGNVSRRDHIRCIQQRERNPLLGPRIVTVIHPALPLIQKCKMLALGNGGESAILDQGTLETTIQVDVRHDNPPPYEKTSIGRRVERTLVLLSDVPFAAYDTPLGLKPRDVSLTEFNTGPLLRHLLKCIRVPRL</sequence>
<dbReference type="Proteomes" id="UP000217790">
    <property type="component" value="Unassembled WGS sequence"/>
</dbReference>